<evidence type="ECO:0000256" key="2">
    <source>
        <dbReference type="ARBA" id="ARBA00010004"/>
    </source>
</evidence>
<dbReference type="OrthoDB" id="6465096at2"/>
<evidence type="ECO:0000256" key="1">
    <source>
        <dbReference type="ARBA" id="ARBA00004413"/>
    </source>
</evidence>
<dbReference type="InterPro" id="IPR018006">
    <property type="entry name" value="Flag_FliJ_proteobac"/>
</dbReference>
<evidence type="ECO:0000256" key="3">
    <source>
        <dbReference type="ARBA" id="ARBA00020392"/>
    </source>
</evidence>
<comment type="subcellular location">
    <subcellularLocation>
        <location evidence="1">Cell membrane</location>
        <topology evidence="1">Peripheral membrane protein</topology>
        <orientation evidence="1">Cytoplasmic side</orientation>
    </subcellularLocation>
</comment>
<proteinExistence type="inferred from homology"/>
<dbReference type="STRING" id="51642.NSMM_150043"/>
<keyword evidence="8" id="KW-0653">Protein transport</keyword>
<dbReference type="NCBIfam" id="TIGR02473">
    <property type="entry name" value="flagell_FliJ"/>
    <property type="match status" value="1"/>
</dbReference>
<protein>
    <recommendedName>
        <fullName evidence="3">Flagellar FliJ protein</fullName>
    </recommendedName>
</protein>
<keyword evidence="13" id="KW-1185">Reference proteome</keyword>
<keyword evidence="9" id="KW-0472">Membrane</keyword>
<dbReference type="Gene3D" id="1.10.287.1700">
    <property type="match status" value="1"/>
</dbReference>
<feature type="region of interest" description="Disordered" evidence="11">
    <location>
        <begin position="129"/>
        <end position="149"/>
    </location>
</feature>
<feature type="compositionally biased region" description="Basic and acidic residues" evidence="11">
    <location>
        <begin position="129"/>
        <end position="138"/>
    </location>
</feature>
<dbReference type="InterPro" id="IPR052570">
    <property type="entry name" value="FliJ"/>
</dbReference>
<organism evidence="12 13">
    <name type="scientific">Nitrosomonas mobilis</name>
    <dbReference type="NCBI Taxonomy" id="51642"/>
    <lineage>
        <taxon>Bacteria</taxon>
        <taxon>Pseudomonadati</taxon>
        <taxon>Pseudomonadota</taxon>
        <taxon>Betaproteobacteria</taxon>
        <taxon>Nitrosomonadales</taxon>
        <taxon>Nitrosomonadaceae</taxon>
        <taxon>Nitrosomonas</taxon>
    </lineage>
</organism>
<evidence type="ECO:0000256" key="10">
    <source>
        <dbReference type="ARBA" id="ARBA00023225"/>
    </source>
</evidence>
<comment type="similarity">
    <text evidence="2">Belongs to the FliJ family.</text>
</comment>
<evidence type="ECO:0000256" key="8">
    <source>
        <dbReference type="ARBA" id="ARBA00022927"/>
    </source>
</evidence>
<dbReference type="InterPro" id="IPR012823">
    <property type="entry name" value="Flagell_FliJ"/>
</dbReference>
<dbReference type="AlphaFoldDB" id="A0A1G5SAT0"/>
<keyword evidence="12" id="KW-0969">Cilium</keyword>
<dbReference type="RefSeq" id="WP_090283678.1">
    <property type="nucleotide sequence ID" value="NZ_FMWO01000020.1"/>
</dbReference>
<dbReference type="PRINTS" id="PR01004">
    <property type="entry name" value="FLGFLIJ"/>
</dbReference>
<dbReference type="PANTHER" id="PTHR38786">
    <property type="entry name" value="FLAGELLAR FLIJ PROTEIN"/>
    <property type="match status" value="1"/>
</dbReference>
<dbReference type="Pfam" id="PF02050">
    <property type="entry name" value="FliJ"/>
    <property type="match status" value="1"/>
</dbReference>
<keyword evidence="4" id="KW-0813">Transport</keyword>
<evidence type="ECO:0000256" key="6">
    <source>
        <dbReference type="ARBA" id="ARBA00022500"/>
    </source>
</evidence>
<evidence type="ECO:0000256" key="9">
    <source>
        <dbReference type="ARBA" id="ARBA00023136"/>
    </source>
</evidence>
<dbReference type="GO" id="GO:0009288">
    <property type="term" value="C:bacterial-type flagellum"/>
    <property type="evidence" value="ECO:0007669"/>
    <property type="project" value="InterPro"/>
</dbReference>
<keyword evidence="7" id="KW-1005">Bacterial flagellum biogenesis</keyword>
<accession>A0A1G5SAT0</accession>
<evidence type="ECO:0000256" key="4">
    <source>
        <dbReference type="ARBA" id="ARBA00022448"/>
    </source>
</evidence>
<evidence type="ECO:0000313" key="13">
    <source>
        <dbReference type="Proteomes" id="UP000198729"/>
    </source>
</evidence>
<dbReference type="Proteomes" id="UP000198729">
    <property type="component" value="Unassembled WGS sequence"/>
</dbReference>
<keyword evidence="5" id="KW-1003">Cell membrane</keyword>
<dbReference type="GO" id="GO:0015031">
    <property type="term" value="P:protein transport"/>
    <property type="evidence" value="ECO:0007669"/>
    <property type="project" value="UniProtKB-KW"/>
</dbReference>
<evidence type="ECO:0000256" key="11">
    <source>
        <dbReference type="SAM" id="MobiDB-lite"/>
    </source>
</evidence>
<keyword evidence="12" id="KW-0282">Flagellum</keyword>
<dbReference type="PIRSF" id="PIRSF019404">
    <property type="entry name" value="FliJ"/>
    <property type="match status" value="1"/>
</dbReference>
<evidence type="ECO:0000256" key="7">
    <source>
        <dbReference type="ARBA" id="ARBA00022795"/>
    </source>
</evidence>
<dbReference type="GO" id="GO:0044781">
    <property type="term" value="P:bacterial-type flagellum organization"/>
    <property type="evidence" value="ECO:0007669"/>
    <property type="project" value="UniProtKB-KW"/>
</dbReference>
<gene>
    <name evidence="12" type="primary">fliJ</name>
    <name evidence="12" type="ORF">NSMM_150043</name>
</gene>
<keyword evidence="6" id="KW-0145">Chemotaxis</keyword>
<dbReference type="InterPro" id="IPR053716">
    <property type="entry name" value="Flag_assembly_chemotaxis_eff"/>
</dbReference>
<name>A0A1G5SAT0_9PROT</name>
<keyword evidence="12" id="KW-0966">Cell projection</keyword>
<dbReference type="GO" id="GO:0006935">
    <property type="term" value="P:chemotaxis"/>
    <property type="evidence" value="ECO:0007669"/>
    <property type="project" value="UniProtKB-KW"/>
</dbReference>
<evidence type="ECO:0000313" key="12">
    <source>
        <dbReference type="EMBL" id="SCZ84305.1"/>
    </source>
</evidence>
<reference evidence="12 13" key="1">
    <citation type="submission" date="2016-10" db="EMBL/GenBank/DDBJ databases">
        <authorList>
            <person name="de Groot N.N."/>
        </authorList>
    </citation>
    <scope>NUCLEOTIDE SEQUENCE [LARGE SCALE GENOMIC DNA]</scope>
    <source>
        <strain evidence="12">1</strain>
    </source>
</reference>
<keyword evidence="10" id="KW-1006">Bacterial flagellum protein export</keyword>
<dbReference type="GO" id="GO:0071973">
    <property type="term" value="P:bacterial-type flagellum-dependent cell motility"/>
    <property type="evidence" value="ECO:0007669"/>
    <property type="project" value="InterPro"/>
</dbReference>
<dbReference type="GO" id="GO:0005886">
    <property type="term" value="C:plasma membrane"/>
    <property type="evidence" value="ECO:0007669"/>
    <property type="project" value="UniProtKB-SubCell"/>
</dbReference>
<sequence length="149" mass="17192">MSTPRTLKLLTDHARKQADDCAIKLGKLNRKQQESEKTLKMLLNYRQSYQQQLAEYSANAVNPVELRNFMAFISKLDAAIAEQQKLVLHTQKHTAAGSSEFQQHRQKLKTFDTLTQKQQHQQAVCLMKHEQKQQDEHATNSVSRRKSSS</sequence>
<dbReference type="PANTHER" id="PTHR38786:SF1">
    <property type="entry name" value="FLAGELLAR FLIJ PROTEIN"/>
    <property type="match status" value="1"/>
</dbReference>
<evidence type="ECO:0000256" key="5">
    <source>
        <dbReference type="ARBA" id="ARBA00022475"/>
    </source>
</evidence>
<dbReference type="GO" id="GO:0003774">
    <property type="term" value="F:cytoskeletal motor activity"/>
    <property type="evidence" value="ECO:0007669"/>
    <property type="project" value="InterPro"/>
</dbReference>
<dbReference type="EMBL" id="FMWO01000020">
    <property type="protein sequence ID" value="SCZ84305.1"/>
    <property type="molecule type" value="Genomic_DNA"/>
</dbReference>